<sequence length="356" mass="38951">MYSLTEPGGTMKRILISVLAAAAFALGAADYDFTELDRLLEGWMDAGVYPGLSFLVVKDGKPIYERSLGEHTPATTEFIASAGKWYAAACIMTLVDEGKLSLDDPAEKWIPEFKGDPKGKATLRQLLSHTSGYISYQPVGHDDNYATLQESVVALLPRKLVARPGARWNYGGIAMQIAGRMAERASGLVWEQLWEQKIGKPLGLTDTAWVPVDPRHIPKLSGGARSSLRDYAKFLEMLSNNGTYRGKRILSPEAVKEMGRDQLNGAAVPKDVFVEAYCGGKHPGIYGLGHWRESEDARGNVLIESSPGWAGTYPWIDRGRGLYAVLVAHKNQIRLNAMYAGSALPRLVGKIVDSAR</sequence>
<comment type="caution">
    <text evidence="3">The sequence shown here is derived from an EMBL/GenBank/DDBJ whole genome shotgun (WGS) entry which is preliminary data.</text>
</comment>
<keyword evidence="1" id="KW-0732">Signal</keyword>
<evidence type="ECO:0000313" key="3">
    <source>
        <dbReference type="EMBL" id="MST95601.1"/>
    </source>
</evidence>
<gene>
    <name evidence="3" type="ORF">FYJ85_00875</name>
</gene>
<evidence type="ECO:0000256" key="1">
    <source>
        <dbReference type="SAM" id="SignalP"/>
    </source>
</evidence>
<reference evidence="3 4" key="1">
    <citation type="submission" date="2019-08" db="EMBL/GenBank/DDBJ databases">
        <title>In-depth cultivation of the pig gut microbiome towards novel bacterial diversity and tailored functional studies.</title>
        <authorList>
            <person name="Wylensek D."/>
            <person name="Hitch T.C.A."/>
            <person name="Clavel T."/>
        </authorList>
    </citation>
    <scope>NUCLEOTIDE SEQUENCE [LARGE SCALE GENOMIC DNA]</scope>
    <source>
        <strain evidence="3 4">BBE-744-WT-12</strain>
    </source>
</reference>
<dbReference type="AlphaFoldDB" id="A0A844FYT0"/>
<protein>
    <submittedName>
        <fullName evidence="3">Beta-lactamase family protein</fullName>
    </submittedName>
</protein>
<evidence type="ECO:0000259" key="2">
    <source>
        <dbReference type="Pfam" id="PF00144"/>
    </source>
</evidence>
<dbReference type="SUPFAM" id="SSF56601">
    <property type="entry name" value="beta-lactamase/transpeptidase-like"/>
    <property type="match status" value="1"/>
</dbReference>
<feature type="chain" id="PRO_5032662864" evidence="1">
    <location>
        <begin position="29"/>
        <end position="356"/>
    </location>
</feature>
<dbReference type="Gene3D" id="3.40.710.10">
    <property type="entry name" value="DD-peptidase/beta-lactamase superfamily"/>
    <property type="match status" value="1"/>
</dbReference>
<accession>A0A844FYT0</accession>
<feature type="signal peptide" evidence="1">
    <location>
        <begin position="1"/>
        <end position="28"/>
    </location>
</feature>
<keyword evidence="4" id="KW-1185">Reference proteome</keyword>
<proteinExistence type="predicted"/>
<name>A0A844FYT0_9BACT</name>
<feature type="domain" description="Beta-lactamase-related" evidence="2">
    <location>
        <begin position="36"/>
        <end position="332"/>
    </location>
</feature>
<evidence type="ECO:0000313" key="4">
    <source>
        <dbReference type="Proteomes" id="UP000435649"/>
    </source>
</evidence>
<dbReference type="EMBL" id="VUNS01000001">
    <property type="protein sequence ID" value="MST95601.1"/>
    <property type="molecule type" value="Genomic_DNA"/>
</dbReference>
<dbReference type="InterPro" id="IPR001466">
    <property type="entry name" value="Beta-lactam-related"/>
</dbReference>
<dbReference type="Pfam" id="PF00144">
    <property type="entry name" value="Beta-lactamase"/>
    <property type="match status" value="1"/>
</dbReference>
<organism evidence="3 4">
    <name type="scientific">Victivallis lenta</name>
    <dbReference type="NCBI Taxonomy" id="2606640"/>
    <lineage>
        <taxon>Bacteria</taxon>
        <taxon>Pseudomonadati</taxon>
        <taxon>Lentisphaerota</taxon>
        <taxon>Lentisphaeria</taxon>
        <taxon>Victivallales</taxon>
        <taxon>Victivallaceae</taxon>
        <taxon>Victivallis</taxon>
    </lineage>
</organism>
<dbReference type="InterPro" id="IPR050789">
    <property type="entry name" value="Diverse_Enzym_Activities"/>
</dbReference>
<dbReference type="PANTHER" id="PTHR43283">
    <property type="entry name" value="BETA-LACTAMASE-RELATED"/>
    <property type="match status" value="1"/>
</dbReference>
<dbReference type="InterPro" id="IPR012338">
    <property type="entry name" value="Beta-lactam/transpept-like"/>
</dbReference>
<dbReference type="Proteomes" id="UP000435649">
    <property type="component" value="Unassembled WGS sequence"/>
</dbReference>